<dbReference type="PANTHER" id="PTHR30576">
    <property type="entry name" value="COLANIC BIOSYNTHESIS UDP-GLUCOSE LIPID CARRIER TRANSFERASE"/>
    <property type="match status" value="1"/>
</dbReference>
<evidence type="ECO:0000256" key="4">
    <source>
        <dbReference type="ARBA" id="ARBA00022692"/>
    </source>
</evidence>
<feature type="transmembrane region" description="Helical" evidence="7">
    <location>
        <begin position="42"/>
        <end position="63"/>
    </location>
</feature>
<dbReference type="SUPFAM" id="SSF51735">
    <property type="entry name" value="NAD(P)-binding Rossmann-fold domains"/>
    <property type="match status" value="1"/>
</dbReference>
<accession>K9ZXW7</accession>
<comment type="similarity">
    <text evidence="2">Belongs to the bacterial sugar transferase family.</text>
</comment>
<dbReference type="GO" id="GO:0016780">
    <property type="term" value="F:phosphotransferase activity, for other substituted phosphate groups"/>
    <property type="evidence" value="ECO:0007669"/>
    <property type="project" value="TreeGrafter"/>
</dbReference>
<dbReference type="InterPro" id="IPR017472">
    <property type="entry name" value="Undecaprenyl-P_galact_Ptfrase"/>
</dbReference>
<evidence type="ECO:0000313" key="9">
    <source>
        <dbReference type="EMBL" id="AFZ66508.1"/>
    </source>
</evidence>
<dbReference type="eggNOG" id="COG1086">
    <property type="taxonomic scope" value="Bacteria"/>
</dbReference>
<keyword evidence="5 7" id="KW-1133">Transmembrane helix</keyword>
<dbReference type="EMBL" id="CP003382">
    <property type="protein sequence ID" value="AFZ66508.1"/>
    <property type="molecule type" value="Genomic_DNA"/>
</dbReference>
<comment type="subcellular location">
    <subcellularLocation>
        <location evidence="1">Membrane</location>
        <topology evidence="1">Multi-pass membrane protein</topology>
    </subcellularLocation>
</comment>
<evidence type="ECO:0000313" key="10">
    <source>
        <dbReference type="Proteomes" id="UP000010467"/>
    </source>
</evidence>
<keyword evidence="3 9" id="KW-0808">Transferase</keyword>
<keyword evidence="10" id="KW-1185">Reference proteome</keyword>
<organism evidence="9 10">
    <name type="scientific">Deinococcus peraridilitoris (strain DSM 19664 / LMG 22246 / CIP 109416 / KR-200)</name>
    <dbReference type="NCBI Taxonomy" id="937777"/>
    <lineage>
        <taxon>Bacteria</taxon>
        <taxon>Thermotogati</taxon>
        <taxon>Deinococcota</taxon>
        <taxon>Deinococci</taxon>
        <taxon>Deinococcales</taxon>
        <taxon>Deinococcaceae</taxon>
        <taxon>Deinococcus</taxon>
    </lineage>
</organism>
<keyword evidence="4 7" id="KW-0812">Transmembrane</keyword>
<evidence type="ECO:0000259" key="8">
    <source>
        <dbReference type="Pfam" id="PF02397"/>
    </source>
</evidence>
<evidence type="ECO:0000256" key="3">
    <source>
        <dbReference type="ARBA" id="ARBA00022679"/>
    </source>
</evidence>
<dbReference type="NCBIfam" id="TIGR03022">
    <property type="entry name" value="WbaP_sugtrans"/>
    <property type="match status" value="1"/>
</dbReference>
<dbReference type="AlphaFoldDB" id="K9ZXW7"/>
<dbReference type="PATRIC" id="fig|937777.3.peg.947"/>
<dbReference type="InterPro" id="IPR017475">
    <property type="entry name" value="EPS_sugar_tfrase"/>
</dbReference>
<name>K9ZXW7_DEIPD</name>
<gene>
    <name evidence="9" type="ordered locus">Deipe_0940</name>
</gene>
<evidence type="ECO:0000256" key="5">
    <source>
        <dbReference type="ARBA" id="ARBA00022989"/>
    </source>
</evidence>
<dbReference type="Pfam" id="PF02397">
    <property type="entry name" value="Bac_transf"/>
    <property type="match status" value="1"/>
</dbReference>
<dbReference type="GO" id="GO:0005886">
    <property type="term" value="C:plasma membrane"/>
    <property type="evidence" value="ECO:0007669"/>
    <property type="project" value="InterPro"/>
</dbReference>
<feature type="transmembrane region" description="Helical" evidence="7">
    <location>
        <begin position="297"/>
        <end position="321"/>
    </location>
</feature>
<keyword evidence="6 7" id="KW-0472">Membrane</keyword>
<dbReference type="GO" id="GO:0000271">
    <property type="term" value="P:polysaccharide biosynthetic process"/>
    <property type="evidence" value="ECO:0007669"/>
    <property type="project" value="InterPro"/>
</dbReference>
<dbReference type="HOGENOM" id="CLU_024920_3_5_0"/>
<evidence type="ECO:0000256" key="7">
    <source>
        <dbReference type="SAM" id="Phobius"/>
    </source>
</evidence>
<feature type="domain" description="Bacterial sugar transferase" evidence="8">
    <location>
        <begin position="295"/>
        <end position="486"/>
    </location>
</feature>
<dbReference type="InterPro" id="IPR036291">
    <property type="entry name" value="NAD(P)-bd_dom_sf"/>
</dbReference>
<dbReference type="eggNOG" id="COG2148">
    <property type="taxonomic scope" value="Bacteria"/>
</dbReference>
<dbReference type="KEGG" id="dpd:Deipe_0940"/>
<evidence type="ECO:0000256" key="1">
    <source>
        <dbReference type="ARBA" id="ARBA00004141"/>
    </source>
</evidence>
<dbReference type="Gene3D" id="3.40.50.720">
    <property type="entry name" value="NAD(P)-binding Rossmann-like Domain"/>
    <property type="match status" value="1"/>
</dbReference>
<evidence type="ECO:0000256" key="2">
    <source>
        <dbReference type="ARBA" id="ARBA00006464"/>
    </source>
</evidence>
<protein>
    <submittedName>
        <fullName evidence="9">Undecaprenyl-phosphate galactose phosphotransferase, WbaP/exopolysaccharide biosynthesis polyprenyl glycosylphosphotransferase</fullName>
    </submittedName>
</protein>
<dbReference type="STRING" id="937777.Deipe_0940"/>
<dbReference type="PANTHER" id="PTHR30576:SF10">
    <property type="entry name" value="SLL5057 PROTEIN"/>
    <property type="match status" value="1"/>
</dbReference>
<sequence length="492" mass="55070">MACSTNLRTAMSEFSDVRPSAAPASRSPADFSRTLQALPQGIVFLACDAFSALLTYLLVNAWMSFIDNPPLARDYAGVWLAIWLLLRAHQGFYPGYGHAPHIELRFHTISTIQAAFAQFAVTYAVHDFDRSRIGLGLLWLLLFFLALPVRYLARHVMIRLGVFGRPVSIIGGGQTGAMTVHHLIEHPAYGLRPVAVYDDNPELIGQTLYGVQIVGNLEQAITQPRALHAIISIPGARASVQRDIINAVRGTYAITWATPDFFGVPNQALIPRTIGTHASLEIRNNLRSFRSRFVKRFIDILAGTLILVALTPALLLIALAIRLDSPGPMVYRARRLGRGGIIFDCYKFRTMHSDADDKLGELLAARPELRDEYEATHKLRDDPRITRVGALLRRTSLDELPQLINVMLGEMSLVGPRPIVQAEVARYGEIYQLFTQVRPGMTGYWQVNGRSDTTYDERVEMDNFYITNWTPWLDFVILVQTVRVVLRGKGAY</sequence>
<dbReference type="NCBIfam" id="TIGR03025">
    <property type="entry name" value="EPS_sugtrans"/>
    <property type="match status" value="1"/>
</dbReference>
<feature type="transmembrane region" description="Helical" evidence="7">
    <location>
        <begin position="132"/>
        <end position="153"/>
    </location>
</feature>
<evidence type="ECO:0000256" key="6">
    <source>
        <dbReference type="ARBA" id="ARBA00023136"/>
    </source>
</evidence>
<dbReference type="Pfam" id="PF13727">
    <property type="entry name" value="CoA_binding_3"/>
    <property type="match status" value="1"/>
</dbReference>
<reference evidence="10" key="1">
    <citation type="submission" date="2012-03" db="EMBL/GenBank/DDBJ databases">
        <title>Complete sequence of chromosome of Deinococcus peraridilitoris DSM 19664.</title>
        <authorList>
            <person name="Lucas S."/>
            <person name="Copeland A."/>
            <person name="Lapidus A."/>
            <person name="Glavina del Rio T."/>
            <person name="Dalin E."/>
            <person name="Tice H."/>
            <person name="Bruce D."/>
            <person name="Goodwin L."/>
            <person name="Pitluck S."/>
            <person name="Peters L."/>
            <person name="Mikhailova N."/>
            <person name="Lu M."/>
            <person name="Kyrpides N."/>
            <person name="Mavromatis K."/>
            <person name="Ivanova N."/>
            <person name="Brettin T."/>
            <person name="Detter J.C."/>
            <person name="Han C."/>
            <person name="Larimer F."/>
            <person name="Land M."/>
            <person name="Hauser L."/>
            <person name="Markowitz V."/>
            <person name="Cheng J.-F."/>
            <person name="Hugenholtz P."/>
            <person name="Woyke T."/>
            <person name="Wu D."/>
            <person name="Pukall R."/>
            <person name="Steenblock K."/>
            <person name="Brambilla E."/>
            <person name="Klenk H.-P."/>
            <person name="Eisen J.A."/>
        </authorList>
    </citation>
    <scope>NUCLEOTIDE SEQUENCE [LARGE SCALE GENOMIC DNA]</scope>
    <source>
        <strain evidence="10">DSM 19664 / LMG 22246 / CIP 109416 / KR-200</strain>
    </source>
</reference>
<proteinExistence type="inferred from homology"/>
<dbReference type="Proteomes" id="UP000010467">
    <property type="component" value="Chromosome"/>
</dbReference>
<dbReference type="InterPro" id="IPR003362">
    <property type="entry name" value="Bact_transf"/>
</dbReference>